<dbReference type="EMBL" id="KV448439">
    <property type="protein sequence ID" value="OAX36142.1"/>
    <property type="molecule type" value="Genomic_DNA"/>
</dbReference>
<sequence>MLFPISFRWTQTLTSFSSVTGFGRAESRRSLFSGLLAKVISRSNPVHTIRRLISEYSCSGLPRQNYCAATIVAA</sequence>
<dbReference type="Proteomes" id="UP000092154">
    <property type="component" value="Unassembled WGS sequence"/>
</dbReference>
<keyword evidence="2" id="KW-1185">Reference proteome</keyword>
<proteinExistence type="predicted"/>
<evidence type="ECO:0000313" key="1">
    <source>
        <dbReference type="EMBL" id="OAX36142.1"/>
    </source>
</evidence>
<reference evidence="1 2" key="1">
    <citation type="submission" date="2016-06" db="EMBL/GenBank/DDBJ databases">
        <title>Comparative genomics of the ectomycorrhizal sister species Rhizopogon vinicolor and Rhizopogon vesiculosus (Basidiomycota: Boletales) reveals a divergence of the mating type B locus.</title>
        <authorList>
            <consortium name="DOE Joint Genome Institute"/>
            <person name="Mujic A.B."/>
            <person name="Kuo A."/>
            <person name="Tritt A."/>
            <person name="Lipzen A."/>
            <person name="Chen C."/>
            <person name="Johnson J."/>
            <person name="Sharma A."/>
            <person name="Barry K."/>
            <person name="Grigoriev I.V."/>
            <person name="Spatafora J.W."/>
        </authorList>
    </citation>
    <scope>NUCLEOTIDE SEQUENCE [LARGE SCALE GENOMIC DNA]</scope>
    <source>
        <strain evidence="1 2">AM-OR11-026</strain>
    </source>
</reference>
<organism evidence="1 2">
    <name type="scientific">Rhizopogon vinicolor AM-OR11-026</name>
    <dbReference type="NCBI Taxonomy" id="1314800"/>
    <lineage>
        <taxon>Eukaryota</taxon>
        <taxon>Fungi</taxon>
        <taxon>Dikarya</taxon>
        <taxon>Basidiomycota</taxon>
        <taxon>Agaricomycotina</taxon>
        <taxon>Agaricomycetes</taxon>
        <taxon>Agaricomycetidae</taxon>
        <taxon>Boletales</taxon>
        <taxon>Suillineae</taxon>
        <taxon>Rhizopogonaceae</taxon>
        <taxon>Rhizopogon</taxon>
    </lineage>
</organism>
<accession>A0A1B7MU49</accession>
<name>A0A1B7MU49_9AGAM</name>
<dbReference type="InParanoid" id="A0A1B7MU49"/>
<gene>
    <name evidence="1" type="ORF">K503DRAFT_324298</name>
</gene>
<dbReference type="AlphaFoldDB" id="A0A1B7MU49"/>
<protein>
    <submittedName>
        <fullName evidence="1">Uncharacterized protein</fullName>
    </submittedName>
</protein>
<evidence type="ECO:0000313" key="2">
    <source>
        <dbReference type="Proteomes" id="UP000092154"/>
    </source>
</evidence>